<feature type="non-terminal residue" evidence="1">
    <location>
        <position position="38"/>
    </location>
</feature>
<comment type="caution">
    <text evidence="1">The sequence shown here is derived from an EMBL/GenBank/DDBJ whole genome shotgun (WGS) entry which is preliminary data.</text>
</comment>
<sequence>VAPDIDINDLKHFSKLNTSVDYAVVHGLVRANDTTSNS</sequence>
<dbReference type="EMBL" id="CAJOAY010033464">
    <property type="protein sequence ID" value="CAF4438819.1"/>
    <property type="molecule type" value="Genomic_DNA"/>
</dbReference>
<organism evidence="1 2">
    <name type="scientific">Adineta steineri</name>
    <dbReference type="NCBI Taxonomy" id="433720"/>
    <lineage>
        <taxon>Eukaryota</taxon>
        <taxon>Metazoa</taxon>
        <taxon>Spiralia</taxon>
        <taxon>Gnathifera</taxon>
        <taxon>Rotifera</taxon>
        <taxon>Eurotatoria</taxon>
        <taxon>Bdelloidea</taxon>
        <taxon>Adinetida</taxon>
        <taxon>Adinetidae</taxon>
        <taxon>Adineta</taxon>
    </lineage>
</organism>
<name>A0A820RGN9_9BILA</name>
<protein>
    <submittedName>
        <fullName evidence="1">Uncharacterized protein</fullName>
    </submittedName>
</protein>
<evidence type="ECO:0000313" key="2">
    <source>
        <dbReference type="Proteomes" id="UP000663881"/>
    </source>
</evidence>
<dbReference type="AlphaFoldDB" id="A0A820RGN9"/>
<accession>A0A820RGN9</accession>
<dbReference type="Proteomes" id="UP000663881">
    <property type="component" value="Unassembled WGS sequence"/>
</dbReference>
<gene>
    <name evidence="1" type="ORF">OKA104_LOCUS53502</name>
</gene>
<feature type="non-terminal residue" evidence="1">
    <location>
        <position position="1"/>
    </location>
</feature>
<proteinExistence type="predicted"/>
<reference evidence="1" key="1">
    <citation type="submission" date="2021-02" db="EMBL/GenBank/DDBJ databases">
        <authorList>
            <person name="Nowell W R."/>
        </authorList>
    </citation>
    <scope>NUCLEOTIDE SEQUENCE</scope>
</reference>
<evidence type="ECO:0000313" key="1">
    <source>
        <dbReference type="EMBL" id="CAF4438819.1"/>
    </source>
</evidence>